<feature type="transmembrane region" description="Helical" evidence="18">
    <location>
        <begin position="433"/>
        <end position="450"/>
    </location>
</feature>
<keyword evidence="13" id="KW-0868">Chloride</keyword>
<evidence type="ECO:0000256" key="3">
    <source>
        <dbReference type="ARBA" id="ARBA00022692"/>
    </source>
</evidence>
<evidence type="ECO:0000256" key="15">
    <source>
        <dbReference type="ARBA" id="ARBA00023286"/>
    </source>
</evidence>
<evidence type="ECO:0000256" key="13">
    <source>
        <dbReference type="ARBA" id="ARBA00023214"/>
    </source>
</evidence>
<evidence type="ECO:0000256" key="8">
    <source>
        <dbReference type="ARBA" id="ARBA00023136"/>
    </source>
</evidence>
<feature type="domain" description="Neurotransmitter-gated ion-channel ligand-binding" evidence="20">
    <location>
        <begin position="223"/>
        <end position="360"/>
    </location>
</feature>
<dbReference type="Gene3D" id="1.20.58.390">
    <property type="entry name" value="Neurotransmitter-gated ion-channel transmembrane domain"/>
    <property type="match status" value="1"/>
</dbReference>
<keyword evidence="12" id="KW-0325">Glycoprotein</keyword>
<evidence type="ECO:0000313" key="23">
    <source>
        <dbReference type="Proteomes" id="UP000276834"/>
    </source>
</evidence>
<dbReference type="AlphaFoldDB" id="A0A3L8SVB8"/>
<dbReference type="STRING" id="44316.ENSEGOP00005010703"/>
<dbReference type="PRINTS" id="PR00252">
    <property type="entry name" value="NRIONCHANNEL"/>
</dbReference>
<evidence type="ECO:0000256" key="6">
    <source>
        <dbReference type="ARBA" id="ARBA00023018"/>
    </source>
</evidence>
<dbReference type="SUPFAM" id="SSF63712">
    <property type="entry name" value="Nicotinic receptor ligand binding domain-like"/>
    <property type="match status" value="1"/>
</dbReference>
<dbReference type="GO" id="GO:0034707">
    <property type="term" value="C:chloride channel complex"/>
    <property type="evidence" value="ECO:0007669"/>
    <property type="project" value="UniProtKB-KW"/>
</dbReference>
<feature type="transmembrane region" description="Helical" evidence="18">
    <location>
        <begin position="470"/>
        <end position="493"/>
    </location>
</feature>
<gene>
    <name evidence="22" type="ORF">DV515_00003806</name>
</gene>
<evidence type="ECO:0000256" key="12">
    <source>
        <dbReference type="ARBA" id="ARBA00023180"/>
    </source>
</evidence>
<evidence type="ECO:0000256" key="5">
    <source>
        <dbReference type="ARBA" id="ARBA00022989"/>
    </source>
</evidence>
<keyword evidence="14" id="KW-0628">Postsynaptic cell membrane</keyword>
<comment type="caution">
    <text evidence="18">Lacks conserved residue(s) required for the propagation of feature annotation.</text>
</comment>
<keyword evidence="23" id="KW-1185">Reference proteome</keyword>
<feature type="transmembrane region" description="Helical" evidence="18">
    <location>
        <begin position="404"/>
        <end position="426"/>
    </location>
</feature>
<dbReference type="GO" id="GO:0045211">
    <property type="term" value="C:postsynaptic membrane"/>
    <property type="evidence" value="ECO:0007669"/>
    <property type="project" value="UniProtKB-SubCell"/>
</dbReference>
<evidence type="ECO:0000259" key="21">
    <source>
        <dbReference type="Pfam" id="PF02932"/>
    </source>
</evidence>
<dbReference type="Gene3D" id="2.70.170.10">
    <property type="entry name" value="Neurotransmitter-gated ion-channel ligand-binding domain"/>
    <property type="match status" value="1"/>
</dbReference>
<name>A0A3L8SVB8_CHLGU</name>
<dbReference type="SUPFAM" id="SSF90112">
    <property type="entry name" value="Neurotransmitter-gated ion-channel transmembrane pore"/>
    <property type="match status" value="1"/>
</dbReference>
<dbReference type="PRINTS" id="PR01160">
    <property type="entry name" value="GABAARBETA"/>
</dbReference>
<proteinExistence type="inferred from homology"/>
<dbReference type="EMBL" id="QUSF01000007">
    <property type="protein sequence ID" value="RLW07770.1"/>
    <property type="molecule type" value="Genomic_DNA"/>
</dbReference>
<dbReference type="GO" id="GO:0005254">
    <property type="term" value="F:chloride channel activity"/>
    <property type="evidence" value="ECO:0007669"/>
    <property type="project" value="UniProtKB-KW"/>
</dbReference>
<reference evidence="22 23" key="1">
    <citation type="journal article" date="2018" name="Proc. R. Soc. B">
        <title>A non-coding region near Follistatin controls head colour polymorphism in the Gouldian finch.</title>
        <authorList>
            <person name="Toomey M.B."/>
            <person name="Marques C.I."/>
            <person name="Andrade P."/>
            <person name="Araujo P.M."/>
            <person name="Sabatino S."/>
            <person name="Gazda M.A."/>
            <person name="Afonso S."/>
            <person name="Lopes R.J."/>
            <person name="Corbo J.C."/>
            <person name="Carneiro M."/>
        </authorList>
    </citation>
    <scope>NUCLEOTIDE SEQUENCE [LARGE SCALE GENOMIC DNA]</scope>
    <source>
        <strain evidence="22">Red01</strain>
        <tissue evidence="22">Muscle</tissue>
    </source>
</reference>
<dbReference type="CDD" id="cd19053">
    <property type="entry name" value="LGIC_TM_GABAAR_beta"/>
    <property type="match status" value="1"/>
</dbReference>
<evidence type="ECO:0000256" key="7">
    <source>
        <dbReference type="ARBA" id="ARBA00023065"/>
    </source>
</evidence>
<accession>A0A3L8SVB8</accession>
<evidence type="ECO:0000256" key="10">
    <source>
        <dbReference type="ARBA" id="ARBA00023170"/>
    </source>
</evidence>
<evidence type="ECO:0000256" key="1">
    <source>
        <dbReference type="ARBA" id="ARBA00022448"/>
    </source>
</evidence>
<dbReference type="PROSITE" id="PS00236">
    <property type="entry name" value="NEUROTR_ION_CHANNEL"/>
    <property type="match status" value="1"/>
</dbReference>
<dbReference type="InterPro" id="IPR036719">
    <property type="entry name" value="Neuro-gated_channel_TM_sf"/>
</dbReference>
<sequence length="669" mass="75940">MLCGAVLFTDGQGAKATKYVTELGLCSVEHLHTDVNRITPQSSLVMGCASEQNLQKKENQREVVFITGCSDPMQEERLSSSRIFLYKITHSLIFKGHCQRSLPLLPQVSAQREVCVDVKCQRILMEGREAAGRAHPSPEQAAGGTRTAPALRVGTSLGLGTSHGPWLGWAWLAVEDQPCCGIESQALVGMATLLAAPKDAPWETGSLEKALGYQWRWKLLCQRDYTLTMYFQQYWRDKRLAYAGIPLNLTLDNRVADQLWVPDTYFLNDKKSFVHGVTVKNRMIRLHPDGTVLYGLRITTTAACMMDLRRYPLDEQNCTLEIESYGYTTDDIEFYWRGGDNAVTGVERIELPQFSIVEYRLVSKNVVFATGKFLWPVHWGKSIIHVYMGAYPRLSLSFKLKRNIGYFILQTYMPSILITILSWVSFWINYDASAARVALGITTVLTMTTINTHLRETLPKIPYVKAIDMYLMGCFVFVFLALLEYAFVNYIFFGKGPQRQKKLAEKTTKANNDRSRFEGNRVDTHGNILLTSLEIHNEVASNEVTTSITEARNSTISFDNSGIQYRKQSSHRESLGRRSSERTGSHSKRGHLRRRSSQLKIKIPDLTDVNAIDRWSRMLFIPAVKTEKEEELKDNLNGLIGFSKPRDGDQERPTNKVMAEVFHNTERIV</sequence>
<feature type="compositionally biased region" description="Basic and acidic residues" evidence="19">
    <location>
        <begin position="570"/>
        <end position="584"/>
    </location>
</feature>
<evidence type="ECO:0000256" key="4">
    <source>
        <dbReference type="ARBA" id="ARBA00022729"/>
    </source>
</evidence>
<comment type="caution">
    <text evidence="22">The sequence shown here is derived from an EMBL/GenBank/DDBJ whole genome shotgun (WGS) entry which is preliminary data.</text>
</comment>
<dbReference type="InterPro" id="IPR038050">
    <property type="entry name" value="Neuro_actylchol_rec"/>
</dbReference>
<evidence type="ECO:0000256" key="11">
    <source>
        <dbReference type="ARBA" id="ARBA00023173"/>
    </source>
</evidence>
<dbReference type="InterPro" id="IPR006029">
    <property type="entry name" value="Neurotrans-gated_channel_TM"/>
</dbReference>
<keyword evidence="3 18" id="KW-0812">Transmembrane</keyword>
<evidence type="ECO:0008006" key="24">
    <source>
        <dbReference type="Google" id="ProtNLM"/>
    </source>
</evidence>
<evidence type="ECO:0000313" key="22">
    <source>
        <dbReference type="EMBL" id="RLW07770.1"/>
    </source>
</evidence>
<dbReference type="InterPro" id="IPR018000">
    <property type="entry name" value="Neurotransmitter_ion_chnl_CS"/>
</dbReference>
<keyword evidence="16 18" id="KW-0407">Ion channel</keyword>
<dbReference type="FunFam" id="1.20.58.390:FF:000004">
    <property type="entry name" value="Gamma-aminobutyric acid receptor subunit beta-2 isoform A"/>
    <property type="match status" value="1"/>
</dbReference>
<keyword evidence="15" id="KW-1071">Ligand-gated ion channel</keyword>
<dbReference type="InterPro" id="IPR036734">
    <property type="entry name" value="Neur_chan_lig-bd_sf"/>
</dbReference>
<keyword evidence="8 18" id="KW-0472">Membrane</keyword>
<dbReference type="PANTHER" id="PTHR18945">
    <property type="entry name" value="NEUROTRANSMITTER GATED ION CHANNEL"/>
    <property type="match status" value="1"/>
</dbReference>
<evidence type="ECO:0000256" key="16">
    <source>
        <dbReference type="ARBA" id="ARBA00023303"/>
    </source>
</evidence>
<keyword evidence="11" id="KW-0869">Chloride channel</keyword>
<dbReference type="InterPro" id="IPR006202">
    <property type="entry name" value="Neur_chan_lig-bd"/>
</dbReference>
<dbReference type="Pfam" id="PF02931">
    <property type="entry name" value="Neur_chan_LBD"/>
    <property type="match status" value="1"/>
</dbReference>
<evidence type="ECO:0000256" key="9">
    <source>
        <dbReference type="ARBA" id="ARBA00023157"/>
    </source>
</evidence>
<keyword evidence="5 18" id="KW-1133">Transmembrane helix</keyword>
<evidence type="ECO:0000256" key="17">
    <source>
        <dbReference type="ARBA" id="ARBA00034104"/>
    </source>
</evidence>
<dbReference type="InterPro" id="IPR006201">
    <property type="entry name" value="Neur_channel"/>
</dbReference>
<evidence type="ECO:0000256" key="18">
    <source>
        <dbReference type="RuleBase" id="RU000687"/>
    </source>
</evidence>
<evidence type="ECO:0000256" key="19">
    <source>
        <dbReference type="SAM" id="MobiDB-lite"/>
    </source>
</evidence>
<evidence type="ECO:0000259" key="20">
    <source>
        <dbReference type="Pfam" id="PF02931"/>
    </source>
</evidence>
<comment type="similarity">
    <text evidence="18">Belongs to the ligand-gated ion channel (TC 1.A.9) family.</text>
</comment>
<dbReference type="PRINTS" id="PR00253">
    <property type="entry name" value="GABAARECEPTR"/>
</dbReference>
<feature type="non-terminal residue" evidence="22">
    <location>
        <position position="669"/>
    </location>
</feature>
<protein>
    <recommendedName>
        <fullName evidence="24">Gamma-aminobutyric acid receptor subunit beta-3</fullName>
    </recommendedName>
</protein>
<feature type="region of interest" description="Disordered" evidence="19">
    <location>
        <begin position="560"/>
        <end position="598"/>
    </location>
</feature>
<keyword evidence="9" id="KW-1015">Disulfide bond</keyword>
<dbReference type="OrthoDB" id="8890589at2759"/>
<dbReference type="Proteomes" id="UP000276834">
    <property type="component" value="Unassembled WGS sequence"/>
</dbReference>
<dbReference type="FunFam" id="2.70.170.10:FF:000045">
    <property type="entry name" value="Predicted protein"/>
    <property type="match status" value="1"/>
</dbReference>
<keyword evidence="10" id="KW-0675">Receptor</keyword>
<evidence type="ECO:0000256" key="14">
    <source>
        <dbReference type="ARBA" id="ARBA00023257"/>
    </source>
</evidence>
<dbReference type="GO" id="GO:0004890">
    <property type="term" value="F:GABA-A receptor activity"/>
    <property type="evidence" value="ECO:0007669"/>
    <property type="project" value="InterPro"/>
</dbReference>
<dbReference type="Pfam" id="PF02932">
    <property type="entry name" value="Neur_chan_memb"/>
    <property type="match status" value="1"/>
</dbReference>
<dbReference type="GO" id="GO:0005230">
    <property type="term" value="F:extracellular ligand-gated monoatomic ion channel activity"/>
    <property type="evidence" value="ECO:0007669"/>
    <property type="project" value="InterPro"/>
</dbReference>
<evidence type="ECO:0000256" key="2">
    <source>
        <dbReference type="ARBA" id="ARBA00022475"/>
    </source>
</evidence>
<keyword evidence="1 18" id="KW-0813">Transport</keyword>
<keyword evidence="2" id="KW-1003">Cell membrane</keyword>
<feature type="compositionally biased region" description="Basic residues" evidence="19">
    <location>
        <begin position="585"/>
        <end position="597"/>
    </location>
</feature>
<keyword evidence="7 18" id="KW-0406">Ion transport</keyword>
<comment type="subcellular location">
    <subcellularLocation>
        <location evidence="17">Postsynaptic cell membrane</location>
        <topology evidence="17">Multi-pass membrane protein</topology>
    </subcellularLocation>
</comment>
<organism evidence="22 23">
    <name type="scientific">Chloebia gouldiae</name>
    <name type="common">Gouldian finch</name>
    <name type="synonym">Erythrura gouldiae</name>
    <dbReference type="NCBI Taxonomy" id="44316"/>
    <lineage>
        <taxon>Eukaryota</taxon>
        <taxon>Metazoa</taxon>
        <taxon>Chordata</taxon>
        <taxon>Craniata</taxon>
        <taxon>Vertebrata</taxon>
        <taxon>Euteleostomi</taxon>
        <taxon>Archelosauria</taxon>
        <taxon>Archosauria</taxon>
        <taxon>Dinosauria</taxon>
        <taxon>Saurischia</taxon>
        <taxon>Theropoda</taxon>
        <taxon>Coelurosauria</taxon>
        <taxon>Aves</taxon>
        <taxon>Neognathae</taxon>
        <taxon>Neoaves</taxon>
        <taxon>Telluraves</taxon>
        <taxon>Australaves</taxon>
        <taxon>Passeriformes</taxon>
        <taxon>Passeroidea</taxon>
        <taxon>Passeridae</taxon>
        <taxon>Chloebia</taxon>
    </lineage>
</organism>
<keyword evidence="4" id="KW-0732">Signal</keyword>
<dbReference type="InterPro" id="IPR006028">
    <property type="entry name" value="GABAA/Glycine_rcpt"/>
</dbReference>
<keyword evidence="6" id="KW-0770">Synapse</keyword>
<feature type="domain" description="Neurotransmitter-gated ion-channel transmembrane" evidence="21">
    <location>
        <begin position="411"/>
        <end position="623"/>
    </location>
</feature>
<dbReference type="InterPro" id="IPR002289">
    <property type="entry name" value="GABAAb_rcpt"/>
</dbReference>